<dbReference type="EMBL" id="BARW01017776">
    <property type="protein sequence ID" value="GAI91252.1"/>
    <property type="molecule type" value="Genomic_DNA"/>
</dbReference>
<dbReference type="Pfam" id="PF03175">
    <property type="entry name" value="DNA_pol_B_2"/>
    <property type="match status" value="1"/>
</dbReference>
<dbReference type="Gene3D" id="3.90.1600.10">
    <property type="entry name" value="Palm domain of DNA polymerase"/>
    <property type="match status" value="1"/>
</dbReference>
<keyword evidence="7" id="KW-0238">DNA-binding</keyword>
<evidence type="ECO:0000256" key="1">
    <source>
        <dbReference type="ARBA" id="ARBA00005755"/>
    </source>
</evidence>
<comment type="similarity">
    <text evidence="1">Belongs to the DNA polymerase type-B family.</text>
</comment>
<gene>
    <name evidence="10" type="ORF">S12H4_30614</name>
</gene>
<dbReference type="InterPro" id="IPR043502">
    <property type="entry name" value="DNA/RNA_pol_sf"/>
</dbReference>
<dbReference type="GO" id="GO:0003677">
    <property type="term" value="F:DNA binding"/>
    <property type="evidence" value="ECO:0007669"/>
    <property type="project" value="UniProtKB-KW"/>
</dbReference>
<dbReference type="GO" id="GO:0006260">
    <property type="term" value="P:DNA replication"/>
    <property type="evidence" value="ECO:0007669"/>
    <property type="project" value="UniProtKB-KW"/>
</dbReference>
<evidence type="ECO:0000256" key="4">
    <source>
        <dbReference type="ARBA" id="ARBA00022695"/>
    </source>
</evidence>
<dbReference type="GO" id="GO:0003887">
    <property type="term" value="F:DNA-directed DNA polymerase activity"/>
    <property type="evidence" value="ECO:0007669"/>
    <property type="project" value="UniProtKB-KW"/>
</dbReference>
<feature type="domain" description="DNA-directed DNA polymerase family B mitochondria/virus" evidence="9">
    <location>
        <begin position="3"/>
        <end position="45"/>
    </location>
</feature>
<dbReference type="InterPro" id="IPR023211">
    <property type="entry name" value="DNA_pol_palm_dom_sf"/>
</dbReference>
<dbReference type="InterPro" id="IPR004868">
    <property type="entry name" value="DNA-dir_DNA_pol_B_mt/vir"/>
</dbReference>
<proteinExistence type="inferred from homology"/>
<comment type="catalytic activity">
    <reaction evidence="8">
        <text>DNA(n) + a 2'-deoxyribonucleoside 5'-triphosphate = DNA(n+1) + diphosphate</text>
        <dbReference type="Rhea" id="RHEA:22508"/>
        <dbReference type="Rhea" id="RHEA-COMP:17339"/>
        <dbReference type="Rhea" id="RHEA-COMP:17340"/>
        <dbReference type="ChEBI" id="CHEBI:33019"/>
        <dbReference type="ChEBI" id="CHEBI:61560"/>
        <dbReference type="ChEBI" id="CHEBI:173112"/>
        <dbReference type="EC" id="2.7.7.7"/>
    </reaction>
</comment>
<evidence type="ECO:0000256" key="5">
    <source>
        <dbReference type="ARBA" id="ARBA00022705"/>
    </source>
</evidence>
<evidence type="ECO:0000259" key="9">
    <source>
        <dbReference type="Pfam" id="PF03175"/>
    </source>
</evidence>
<evidence type="ECO:0000256" key="7">
    <source>
        <dbReference type="ARBA" id="ARBA00023125"/>
    </source>
</evidence>
<protein>
    <recommendedName>
        <fullName evidence="2">DNA-directed DNA polymerase</fullName>
        <ecNumber evidence="2">2.7.7.7</ecNumber>
    </recommendedName>
</protein>
<accession>X1SE06</accession>
<keyword evidence="6" id="KW-0239">DNA-directed DNA polymerase</keyword>
<evidence type="ECO:0000256" key="6">
    <source>
        <dbReference type="ARBA" id="ARBA00022932"/>
    </source>
</evidence>
<dbReference type="GO" id="GO:0000166">
    <property type="term" value="F:nucleotide binding"/>
    <property type="evidence" value="ECO:0007669"/>
    <property type="project" value="InterPro"/>
</dbReference>
<evidence type="ECO:0000313" key="10">
    <source>
        <dbReference type="EMBL" id="GAI91252.1"/>
    </source>
</evidence>
<organism evidence="10">
    <name type="scientific">marine sediment metagenome</name>
    <dbReference type="NCBI Taxonomy" id="412755"/>
    <lineage>
        <taxon>unclassified sequences</taxon>
        <taxon>metagenomes</taxon>
        <taxon>ecological metagenomes</taxon>
    </lineage>
</organism>
<dbReference type="AlphaFoldDB" id="X1SE06"/>
<dbReference type="SUPFAM" id="SSF56672">
    <property type="entry name" value="DNA/RNA polymerases"/>
    <property type="match status" value="1"/>
</dbReference>
<evidence type="ECO:0000256" key="3">
    <source>
        <dbReference type="ARBA" id="ARBA00022679"/>
    </source>
</evidence>
<keyword evidence="5" id="KW-0235">DNA replication</keyword>
<dbReference type="EC" id="2.7.7.7" evidence="2"/>
<comment type="caution">
    <text evidence="10">The sequence shown here is derived from an EMBL/GenBank/DDBJ whole genome shotgun (WGS) entry which is preliminary data.</text>
</comment>
<name>X1SE06_9ZZZZ</name>
<keyword evidence="4" id="KW-0548">Nucleotidyltransferase</keyword>
<reference evidence="10" key="1">
    <citation type="journal article" date="2014" name="Front. Microbiol.">
        <title>High frequency of phylogenetically diverse reductive dehalogenase-homologous genes in deep subseafloor sedimentary metagenomes.</title>
        <authorList>
            <person name="Kawai M."/>
            <person name="Futagami T."/>
            <person name="Toyoda A."/>
            <person name="Takaki Y."/>
            <person name="Nishi S."/>
            <person name="Hori S."/>
            <person name="Arai W."/>
            <person name="Tsubouchi T."/>
            <person name="Morono Y."/>
            <person name="Uchiyama I."/>
            <person name="Ito T."/>
            <person name="Fujiyama A."/>
            <person name="Inagaki F."/>
            <person name="Takami H."/>
        </authorList>
    </citation>
    <scope>NUCLEOTIDE SEQUENCE</scope>
    <source>
        <strain evidence="10">Expedition CK06-06</strain>
    </source>
</reference>
<sequence length="75" mass="8707">MERESYKGGRVECFFLGSLENDSYYMLDVNSLYPFVMRSNPFPVKYIRISHNYTVGGLHRIVRTKAVVAKVLIET</sequence>
<feature type="non-terminal residue" evidence="10">
    <location>
        <position position="75"/>
    </location>
</feature>
<evidence type="ECO:0000256" key="2">
    <source>
        <dbReference type="ARBA" id="ARBA00012417"/>
    </source>
</evidence>
<evidence type="ECO:0000256" key="8">
    <source>
        <dbReference type="ARBA" id="ARBA00049244"/>
    </source>
</evidence>
<keyword evidence="3" id="KW-0808">Transferase</keyword>